<dbReference type="RefSeq" id="WP_073052644.1">
    <property type="nucleotide sequence ID" value="NZ_FQUP01000001.1"/>
</dbReference>
<dbReference type="Gene3D" id="3.20.20.370">
    <property type="entry name" value="Glycoside hydrolase/deacetylase"/>
    <property type="match status" value="1"/>
</dbReference>
<dbReference type="GO" id="GO:0005975">
    <property type="term" value="P:carbohydrate metabolic process"/>
    <property type="evidence" value="ECO:0007669"/>
    <property type="project" value="InterPro"/>
</dbReference>
<name>A0A1M4UFU7_9HYPH</name>
<evidence type="ECO:0000259" key="7">
    <source>
        <dbReference type="PROSITE" id="PS51677"/>
    </source>
</evidence>
<protein>
    <recommendedName>
        <fullName evidence="3">Chitooligosaccharide deacetylase</fullName>
    </recommendedName>
    <alternativeName>
        <fullName evidence="4">Nodulation protein B</fullName>
    </alternativeName>
</protein>
<evidence type="ECO:0000256" key="6">
    <source>
        <dbReference type="SAM" id="SignalP"/>
    </source>
</evidence>
<dbReference type="AlphaFoldDB" id="A0A1M4UFU7"/>
<feature type="region of interest" description="Disordered" evidence="5">
    <location>
        <begin position="310"/>
        <end position="332"/>
    </location>
</feature>
<dbReference type="InterPro" id="IPR050248">
    <property type="entry name" value="Polysacc_deacetylase_ArnD"/>
</dbReference>
<evidence type="ECO:0000256" key="2">
    <source>
        <dbReference type="ARBA" id="ARBA00010973"/>
    </source>
</evidence>
<dbReference type="Pfam" id="PF01522">
    <property type="entry name" value="Polysacc_deac_1"/>
    <property type="match status" value="1"/>
</dbReference>
<gene>
    <name evidence="8" type="ORF">SAMN02745157_0433</name>
</gene>
<keyword evidence="9" id="KW-1185">Reference proteome</keyword>
<feature type="chain" id="PRO_5013019361" description="Chitooligosaccharide deacetylase" evidence="6">
    <location>
        <begin position="27"/>
        <end position="332"/>
    </location>
</feature>
<dbReference type="PROSITE" id="PS51677">
    <property type="entry name" value="NODB"/>
    <property type="match status" value="1"/>
</dbReference>
<feature type="compositionally biased region" description="Low complexity" evidence="5">
    <location>
        <begin position="315"/>
        <end position="332"/>
    </location>
</feature>
<accession>A0A1M4UFU7</accession>
<dbReference type="EMBL" id="FQUP01000001">
    <property type="protein sequence ID" value="SHE55609.1"/>
    <property type="molecule type" value="Genomic_DNA"/>
</dbReference>
<keyword evidence="6" id="KW-0732">Signal</keyword>
<proteinExistence type="inferred from homology"/>
<comment type="function">
    <text evidence="1">Is involved in generating a small heat-stable compound (Nod), an acylated oligomer of N-acetylglucosamine, that stimulates mitosis in various plant protoplasts.</text>
</comment>
<dbReference type="STRING" id="1122133.SAMN02745157_0433"/>
<dbReference type="SUPFAM" id="SSF88713">
    <property type="entry name" value="Glycoside hydrolase/deacetylase"/>
    <property type="match status" value="1"/>
</dbReference>
<dbReference type="GO" id="GO:0016810">
    <property type="term" value="F:hydrolase activity, acting on carbon-nitrogen (but not peptide) bonds"/>
    <property type="evidence" value="ECO:0007669"/>
    <property type="project" value="InterPro"/>
</dbReference>
<feature type="signal peptide" evidence="6">
    <location>
        <begin position="1"/>
        <end position="26"/>
    </location>
</feature>
<evidence type="ECO:0000313" key="8">
    <source>
        <dbReference type="EMBL" id="SHE55609.1"/>
    </source>
</evidence>
<evidence type="ECO:0000256" key="4">
    <source>
        <dbReference type="ARBA" id="ARBA00032976"/>
    </source>
</evidence>
<reference evidence="8 9" key="1">
    <citation type="submission" date="2016-11" db="EMBL/GenBank/DDBJ databases">
        <authorList>
            <person name="Jaros S."/>
            <person name="Januszkiewicz K."/>
            <person name="Wedrychowicz H."/>
        </authorList>
    </citation>
    <scope>NUCLEOTIDE SEQUENCE [LARGE SCALE GENOMIC DNA]</scope>
    <source>
        <strain evidence="8 9">DSM 19436</strain>
    </source>
</reference>
<comment type="similarity">
    <text evidence="2">Belongs to the polysaccharide deacetylase family.</text>
</comment>
<evidence type="ECO:0000256" key="5">
    <source>
        <dbReference type="SAM" id="MobiDB-lite"/>
    </source>
</evidence>
<feature type="domain" description="NodB homology" evidence="7">
    <location>
        <begin position="86"/>
        <end position="282"/>
    </location>
</feature>
<sequence>MTTRATTKLALLSIVLALAGPGVALADPPAACWPVATLAGRPGEVAKHRPGPADQVAVPQATLVSVAAASPGSGVVRRVVPAGGRKLVALTFDLCEGSGEVAGYDGAIVDRLRALKVPATFFMGGRWAQSHEERAMQLLADPLFEIGDHTYDHADLAHADASRIDIEIARTEAVIGGLAERIEKACPAAGSLPKTRLFRFPYGACGTEGPAAVRAAGLVPIQWDVVSGDPSGVAAAPMARGVLGEVKPGSIIVMHANGRGRHTAEALATIIPQLRARGYEFVTVSDLMASGRPETALACFIEHPGDTAKYDHPKAAPAKMNGAGAAPAPSSE</sequence>
<dbReference type="InterPro" id="IPR002509">
    <property type="entry name" value="NODB_dom"/>
</dbReference>
<organism evidence="8 9">
    <name type="scientific">Kaistia soli DSM 19436</name>
    <dbReference type="NCBI Taxonomy" id="1122133"/>
    <lineage>
        <taxon>Bacteria</taxon>
        <taxon>Pseudomonadati</taxon>
        <taxon>Pseudomonadota</taxon>
        <taxon>Alphaproteobacteria</taxon>
        <taxon>Hyphomicrobiales</taxon>
        <taxon>Kaistiaceae</taxon>
        <taxon>Kaistia</taxon>
    </lineage>
</organism>
<evidence type="ECO:0000256" key="3">
    <source>
        <dbReference type="ARBA" id="ARBA00020071"/>
    </source>
</evidence>
<evidence type="ECO:0000313" key="9">
    <source>
        <dbReference type="Proteomes" id="UP000184485"/>
    </source>
</evidence>
<evidence type="ECO:0000256" key="1">
    <source>
        <dbReference type="ARBA" id="ARBA00003236"/>
    </source>
</evidence>
<dbReference type="PANTHER" id="PTHR10587">
    <property type="entry name" value="GLYCOSYL TRANSFERASE-RELATED"/>
    <property type="match status" value="1"/>
</dbReference>
<dbReference type="Proteomes" id="UP000184485">
    <property type="component" value="Unassembled WGS sequence"/>
</dbReference>
<dbReference type="PANTHER" id="PTHR10587:SF134">
    <property type="entry name" value="SECRETED PROTEIN"/>
    <property type="match status" value="1"/>
</dbReference>
<dbReference type="InterPro" id="IPR011330">
    <property type="entry name" value="Glyco_hydro/deAcase_b/a-brl"/>
</dbReference>